<proteinExistence type="predicted"/>
<evidence type="ECO:0000313" key="2">
    <source>
        <dbReference type="Proteomes" id="UP001234297"/>
    </source>
</evidence>
<accession>A0ACC2LVI4</accession>
<organism evidence="1 2">
    <name type="scientific">Persea americana</name>
    <name type="common">Avocado</name>
    <dbReference type="NCBI Taxonomy" id="3435"/>
    <lineage>
        <taxon>Eukaryota</taxon>
        <taxon>Viridiplantae</taxon>
        <taxon>Streptophyta</taxon>
        <taxon>Embryophyta</taxon>
        <taxon>Tracheophyta</taxon>
        <taxon>Spermatophyta</taxon>
        <taxon>Magnoliopsida</taxon>
        <taxon>Magnoliidae</taxon>
        <taxon>Laurales</taxon>
        <taxon>Lauraceae</taxon>
        <taxon>Persea</taxon>
    </lineage>
</organism>
<gene>
    <name evidence="1" type="ORF">MRB53_011702</name>
</gene>
<evidence type="ECO:0000313" key="1">
    <source>
        <dbReference type="EMBL" id="KAJ8637435.1"/>
    </source>
</evidence>
<dbReference type="Proteomes" id="UP001234297">
    <property type="component" value="Chromosome 3"/>
</dbReference>
<name>A0ACC2LVI4_PERAE</name>
<comment type="caution">
    <text evidence="1">The sequence shown here is derived from an EMBL/GenBank/DDBJ whole genome shotgun (WGS) entry which is preliminary data.</text>
</comment>
<keyword evidence="2" id="KW-1185">Reference proteome</keyword>
<protein>
    <submittedName>
        <fullName evidence="1">Uncharacterized protein</fullName>
    </submittedName>
</protein>
<reference evidence="1 2" key="1">
    <citation type="journal article" date="2022" name="Hortic Res">
        <title>A haplotype resolved chromosomal level avocado genome allows analysis of novel avocado genes.</title>
        <authorList>
            <person name="Nath O."/>
            <person name="Fletcher S.J."/>
            <person name="Hayward A."/>
            <person name="Shaw L.M."/>
            <person name="Masouleh A.K."/>
            <person name="Furtado A."/>
            <person name="Henry R.J."/>
            <person name="Mitter N."/>
        </authorList>
    </citation>
    <scope>NUCLEOTIDE SEQUENCE [LARGE SCALE GENOMIC DNA]</scope>
    <source>
        <strain evidence="2">cv. Hass</strain>
    </source>
</reference>
<dbReference type="EMBL" id="CM056811">
    <property type="protein sequence ID" value="KAJ8637435.1"/>
    <property type="molecule type" value="Genomic_DNA"/>
</dbReference>
<sequence length="246" mass="27341">MSDDSDSSENSEYDTAVAVASIAIATLEEAELEPEKKRRNWFWRQNPGQMSPDSTSSEDYDFETAIAAAAFAAATFKEPEPEPEATQTKNKSTGDGRGGPPESGKDSSKKPELAYCKPSEITVTNENVRVAVKGATRIEKKAVAWEKSAMAKLRKRYEKKYSMILAWENEKMAKARRHLDKIEGTLKLRKEKANEAYVGEVANISMIAREARAMAEESKQNAESKIKDKANKIRSTGRAPVTCFCF</sequence>